<accession>A0A979FJJ7</accession>
<feature type="compositionally biased region" description="Basic and acidic residues" evidence="7">
    <location>
        <begin position="55"/>
        <end position="90"/>
    </location>
</feature>
<evidence type="ECO:0000256" key="5">
    <source>
        <dbReference type="ARBA" id="ARBA00023242"/>
    </source>
</evidence>
<dbReference type="InterPro" id="IPR008967">
    <property type="entry name" value="p53-like_TF_DNA-bd_sf"/>
</dbReference>
<dbReference type="InterPro" id="IPR046360">
    <property type="entry name" value="T-box_DNA-bd"/>
</dbReference>
<keyword evidence="2" id="KW-0805">Transcription regulation</keyword>
<dbReference type="PROSITE" id="PS01283">
    <property type="entry name" value="TBOX_1"/>
    <property type="match status" value="1"/>
</dbReference>
<comment type="caution">
    <text evidence="6">Lacks conserved residue(s) required for the propagation of feature annotation.</text>
</comment>
<feature type="compositionally biased region" description="Low complexity" evidence="7">
    <location>
        <begin position="426"/>
        <end position="437"/>
    </location>
</feature>
<dbReference type="InterPro" id="IPR001699">
    <property type="entry name" value="TF_T-box"/>
</dbReference>
<dbReference type="InterPro" id="IPR018186">
    <property type="entry name" value="TF_T-box_CS"/>
</dbReference>
<dbReference type="GO" id="GO:0045893">
    <property type="term" value="P:positive regulation of DNA-templated transcription"/>
    <property type="evidence" value="ECO:0007669"/>
    <property type="project" value="InterPro"/>
</dbReference>
<dbReference type="CDD" id="cd20193">
    <property type="entry name" value="T-box_TBX20-like"/>
    <property type="match status" value="1"/>
</dbReference>
<gene>
    <name evidence="10" type="primary">LOC108670190</name>
</gene>
<dbReference type="GO" id="GO:0005634">
    <property type="term" value="C:nucleus"/>
    <property type="evidence" value="ECO:0007669"/>
    <property type="project" value="UniProtKB-SubCell"/>
</dbReference>
<dbReference type="FunFam" id="2.60.40.820:FF:000008">
    <property type="entry name" value="T-box transcription factor TBX20"/>
    <property type="match status" value="1"/>
</dbReference>
<evidence type="ECO:0000256" key="1">
    <source>
        <dbReference type="ARBA" id="ARBA00004123"/>
    </source>
</evidence>
<dbReference type="Gene3D" id="2.60.40.820">
    <property type="entry name" value="Transcription factor, T-box"/>
    <property type="match status" value="1"/>
</dbReference>
<dbReference type="Proteomes" id="UP000694843">
    <property type="component" value="Unplaced"/>
</dbReference>
<evidence type="ECO:0000313" key="9">
    <source>
        <dbReference type="Proteomes" id="UP000694843"/>
    </source>
</evidence>
<organism evidence="9 10">
    <name type="scientific">Hyalella azteca</name>
    <name type="common">Amphipod</name>
    <dbReference type="NCBI Taxonomy" id="294128"/>
    <lineage>
        <taxon>Eukaryota</taxon>
        <taxon>Metazoa</taxon>
        <taxon>Ecdysozoa</taxon>
        <taxon>Arthropoda</taxon>
        <taxon>Crustacea</taxon>
        <taxon>Multicrustacea</taxon>
        <taxon>Malacostraca</taxon>
        <taxon>Eumalacostraca</taxon>
        <taxon>Peracarida</taxon>
        <taxon>Amphipoda</taxon>
        <taxon>Senticaudata</taxon>
        <taxon>Talitrida</taxon>
        <taxon>Talitroidea</taxon>
        <taxon>Hyalellidae</taxon>
        <taxon>Hyalella</taxon>
    </lineage>
</organism>
<dbReference type="PROSITE" id="PS50252">
    <property type="entry name" value="TBOX_3"/>
    <property type="match status" value="1"/>
</dbReference>
<dbReference type="GO" id="GO:0000785">
    <property type="term" value="C:chromatin"/>
    <property type="evidence" value="ECO:0007669"/>
    <property type="project" value="TreeGrafter"/>
</dbReference>
<evidence type="ECO:0000256" key="2">
    <source>
        <dbReference type="ARBA" id="ARBA00023015"/>
    </source>
</evidence>
<evidence type="ECO:0000256" key="6">
    <source>
        <dbReference type="PROSITE-ProRule" id="PRU00201"/>
    </source>
</evidence>
<protein>
    <submittedName>
        <fullName evidence="10">T-box transcription factor TBX20 isoform X1</fullName>
    </submittedName>
</protein>
<dbReference type="GO" id="GO:0000981">
    <property type="term" value="F:DNA-binding transcription factor activity, RNA polymerase II-specific"/>
    <property type="evidence" value="ECO:0007669"/>
    <property type="project" value="TreeGrafter"/>
</dbReference>
<feature type="domain" description="T-box" evidence="8">
    <location>
        <begin position="183"/>
        <end position="369"/>
    </location>
</feature>
<dbReference type="OrthoDB" id="7442607at2759"/>
<evidence type="ECO:0000256" key="7">
    <source>
        <dbReference type="SAM" id="MobiDB-lite"/>
    </source>
</evidence>
<dbReference type="AlphaFoldDB" id="A0A979FJJ7"/>
<dbReference type="PRINTS" id="PR00937">
    <property type="entry name" value="TBOX"/>
</dbReference>
<dbReference type="GO" id="GO:0001708">
    <property type="term" value="P:cell fate specification"/>
    <property type="evidence" value="ECO:0007669"/>
    <property type="project" value="TreeGrafter"/>
</dbReference>
<dbReference type="SMART" id="SM00425">
    <property type="entry name" value="TBOX"/>
    <property type="match status" value="1"/>
</dbReference>
<evidence type="ECO:0000256" key="4">
    <source>
        <dbReference type="ARBA" id="ARBA00023163"/>
    </source>
</evidence>
<dbReference type="SUPFAM" id="SSF49417">
    <property type="entry name" value="p53-like transcription factors"/>
    <property type="match status" value="1"/>
</dbReference>
<dbReference type="InterPro" id="IPR036960">
    <property type="entry name" value="T-box_sf"/>
</dbReference>
<keyword evidence="3 6" id="KW-0238">DNA-binding</keyword>
<evidence type="ECO:0000256" key="3">
    <source>
        <dbReference type="ARBA" id="ARBA00023125"/>
    </source>
</evidence>
<dbReference type="Pfam" id="PF00907">
    <property type="entry name" value="T-box"/>
    <property type="match status" value="1"/>
</dbReference>
<keyword evidence="5 6" id="KW-0539">Nucleus</keyword>
<dbReference type="RefSeq" id="XP_047736722.1">
    <property type="nucleotide sequence ID" value="XM_047880766.1"/>
</dbReference>
<comment type="subcellular location">
    <subcellularLocation>
        <location evidence="1 6">Nucleus</location>
    </subcellularLocation>
</comment>
<feature type="region of interest" description="Disordered" evidence="7">
    <location>
        <begin position="426"/>
        <end position="445"/>
    </location>
</feature>
<dbReference type="PANTHER" id="PTHR11267">
    <property type="entry name" value="T-BOX PROTEIN-RELATED"/>
    <property type="match status" value="1"/>
</dbReference>
<sequence length="574" mass="62801">MMLAGALDDAMSGCKARATDFSIAAIMSRGSAAANAIRHPSSPPLQIGKLPETSIKSEDELDPHNLDHAEDIDVDAVSEREDNESSKEDASSLIGTPRRNSHNSHINKHSNHSSSQNGLSNKSPRHHQNQSPSSPEPMGVGKEDDEDNHSPNGGAGGRPIKPTKLELRVRGNCQDLESIPCHLETKELWEKFYELGTEMIITKTGRRMFPTVRASFTGLRSEERYAVLLDIVPVDSKRYRYAYHRSSWLVAGKADPPPPYRLYAHPDSPFTGEQLKKQVVSFEKVKLTNNEMDKGGQQIVLNSMHRYQPRIHLVRLKEGQSVPITDLDCEDHRTYIYPQTVFTAVTAYQNQLITKLKIDSNPFAKGFRDSSRLTDFERDTMEGMFADPHYLGARLPGYLDLDAENNLIEKARTRLIWGGLAALTSQSGSSPHQPSPSLMTSPHQFSNLPNLSSLQSLPNLQGLYGLNGAARGSPAASLPIPAHLWSQWTALHGLASASNPNPALAAAAAASHLGNPQVSAALALASTSASSPVVVSSPNGHITRPLFPAPLNLHRYSPYFLPKSSPQEPPDQQS</sequence>
<name>A0A979FJJ7_HYAAZ</name>
<dbReference type="PANTHER" id="PTHR11267:SF190">
    <property type="entry name" value="T-BOX TRANSCRIPTION FACTOR TBX20"/>
    <property type="match status" value="1"/>
</dbReference>
<dbReference type="GO" id="GO:0000978">
    <property type="term" value="F:RNA polymerase II cis-regulatory region sequence-specific DNA binding"/>
    <property type="evidence" value="ECO:0007669"/>
    <property type="project" value="InterPro"/>
</dbReference>
<keyword evidence="4" id="KW-0804">Transcription</keyword>
<dbReference type="GO" id="GO:0007507">
    <property type="term" value="P:heart development"/>
    <property type="evidence" value="ECO:0007669"/>
    <property type="project" value="TreeGrafter"/>
</dbReference>
<evidence type="ECO:0000259" key="8">
    <source>
        <dbReference type="PROSITE" id="PS50252"/>
    </source>
</evidence>
<feature type="region of interest" description="Disordered" evidence="7">
    <location>
        <begin position="35"/>
        <end position="162"/>
    </location>
</feature>
<feature type="compositionally biased region" description="Basic residues" evidence="7">
    <location>
        <begin position="99"/>
        <end position="111"/>
    </location>
</feature>
<dbReference type="GeneID" id="108670190"/>
<evidence type="ECO:0000313" key="10">
    <source>
        <dbReference type="RefSeq" id="XP_047736722.1"/>
    </source>
</evidence>
<proteinExistence type="predicted"/>
<keyword evidence="9" id="KW-1185">Reference proteome</keyword>
<reference evidence="10" key="1">
    <citation type="submission" date="2025-08" db="UniProtKB">
        <authorList>
            <consortium name="RefSeq"/>
        </authorList>
    </citation>
    <scope>IDENTIFICATION</scope>
    <source>
        <tissue evidence="10">Whole organism</tissue>
    </source>
</reference>